<dbReference type="EMBL" id="BROQ01000042">
    <property type="protein sequence ID" value="GKZ21703.1"/>
    <property type="molecule type" value="Genomic_DNA"/>
</dbReference>
<protein>
    <recommendedName>
        <fullName evidence="4">Pal1 cell morphology protein</fullName>
    </recommendedName>
</protein>
<dbReference type="Proteomes" id="UP001143548">
    <property type="component" value="Unassembled WGS sequence"/>
</dbReference>
<dbReference type="PANTHER" id="PTHR28307:SF2">
    <property type="entry name" value="PROTEIN PAL1"/>
    <property type="match status" value="1"/>
</dbReference>
<feature type="compositionally biased region" description="Basic and acidic residues" evidence="1">
    <location>
        <begin position="207"/>
        <end position="226"/>
    </location>
</feature>
<feature type="region of interest" description="Disordered" evidence="1">
    <location>
        <begin position="458"/>
        <end position="522"/>
    </location>
</feature>
<feature type="region of interest" description="Disordered" evidence="1">
    <location>
        <begin position="363"/>
        <end position="426"/>
    </location>
</feature>
<dbReference type="InterPro" id="IPR013226">
    <property type="entry name" value="Pal1"/>
</dbReference>
<evidence type="ECO:0008006" key="4">
    <source>
        <dbReference type="Google" id="ProtNLM"/>
    </source>
</evidence>
<dbReference type="Pfam" id="PF08316">
    <property type="entry name" value="Pal1"/>
    <property type="match status" value="1"/>
</dbReference>
<dbReference type="PANTHER" id="PTHR28307">
    <property type="entry name" value="PROTEIN PAL1"/>
    <property type="match status" value="1"/>
</dbReference>
<organism evidence="2 3">
    <name type="scientific">Aspergillus brasiliensis</name>
    <dbReference type="NCBI Taxonomy" id="319629"/>
    <lineage>
        <taxon>Eukaryota</taxon>
        <taxon>Fungi</taxon>
        <taxon>Dikarya</taxon>
        <taxon>Ascomycota</taxon>
        <taxon>Pezizomycotina</taxon>
        <taxon>Eurotiomycetes</taxon>
        <taxon>Eurotiomycetidae</taxon>
        <taxon>Eurotiales</taxon>
        <taxon>Aspergillaceae</taxon>
        <taxon>Aspergillus</taxon>
        <taxon>Aspergillus subgen. Circumdati</taxon>
    </lineage>
</organism>
<feature type="compositionally biased region" description="Gly residues" evidence="1">
    <location>
        <begin position="371"/>
        <end position="386"/>
    </location>
</feature>
<feature type="region of interest" description="Disordered" evidence="1">
    <location>
        <begin position="1"/>
        <end position="235"/>
    </location>
</feature>
<feature type="compositionally biased region" description="Basic and acidic residues" evidence="1">
    <location>
        <begin position="141"/>
        <end position="154"/>
    </location>
</feature>
<dbReference type="GO" id="GO:0005737">
    <property type="term" value="C:cytoplasm"/>
    <property type="evidence" value="ECO:0007669"/>
    <property type="project" value="TreeGrafter"/>
</dbReference>
<comment type="caution">
    <text evidence="2">The sequence shown here is derived from an EMBL/GenBank/DDBJ whole genome shotgun (WGS) entry which is preliminary data.</text>
</comment>
<name>A0A9W5YPS6_9EURO</name>
<evidence type="ECO:0000313" key="2">
    <source>
        <dbReference type="EMBL" id="GKZ21703.1"/>
    </source>
</evidence>
<dbReference type="AlphaFoldDB" id="A0A9W5YPS6"/>
<reference evidence="2" key="1">
    <citation type="submission" date="2022-07" db="EMBL/GenBank/DDBJ databases">
        <title>Taxonomy of Aspergillus series Nigri: significant species reduction supported by multi-species coalescent approaches.</title>
        <authorList>
            <person name="Bian C."/>
            <person name="Kusuya Y."/>
            <person name="Sklenar F."/>
            <person name="D'hooge E."/>
            <person name="Yaguchi T."/>
            <person name="Takahashi H."/>
            <person name="Hubka V."/>
        </authorList>
    </citation>
    <scope>NUCLEOTIDE SEQUENCE</scope>
    <source>
        <strain evidence="2">CBS 733.88</strain>
    </source>
</reference>
<accession>A0A9W5YPS6</accession>
<feature type="compositionally biased region" description="Basic and acidic residues" evidence="1">
    <location>
        <begin position="187"/>
        <end position="199"/>
    </location>
</feature>
<evidence type="ECO:0000256" key="1">
    <source>
        <dbReference type="SAM" id="MobiDB-lite"/>
    </source>
</evidence>
<evidence type="ECO:0000313" key="3">
    <source>
        <dbReference type="Proteomes" id="UP001143548"/>
    </source>
</evidence>
<feature type="compositionally biased region" description="Polar residues" evidence="1">
    <location>
        <begin position="97"/>
        <end position="119"/>
    </location>
</feature>
<gene>
    <name evidence="2" type="ORF">AbraCBS73388_007610</name>
</gene>
<feature type="compositionally biased region" description="Low complexity" evidence="1">
    <location>
        <begin position="47"/>
        <end position="61"/>
    </location>
</feature>
<sequence>MYASQQQPSAYAYPPGVTLGPSGSPVQQAFGPAPVNLGSNNPFRNRALSPSASSFASASGQSDRRVSTNPFDDDTLSPQSAPVIGSTMVSPVERQDVTSNTRELFENLSINPAPQNTGYRQAPPRPDKPAPNGYPTNRGPPPRERPDRRDKDSLDIFADPPKTSSGGRSGYRERRPRRNSESSIMERTPKLVDTEDERRRRERRRREREARHRDGKDGKDSKDGKPRSSKKSNYHMDIIDKLDVTSIYGTGMFHHDGPFDACNPNRNRKGLRTAPMQAFPKDSANMALGGAGPNNANIDLNLFHGTMDEGYNDYATSAAVDSRNNKSDTANFDPTTRIEPVHGAESMGLGTSTFLDGAPASRADIQRRGSGNDGTNGGAGPSGGGLQRKKSLAQRLRGMNKPSNPRVVSPESSYTPGVPAGSSHIGTIRANEKNPFFQDYDDAWDKKGAQINLSEEARGTVGTRARSSSSPKQNTGLERRFTNERTNTGFDEGKNGGGGGGGFINRMKSLRKPRPERRISND</sequence>
<feature type="compositionally biased region" description="Polar residues" evidence="1">
    <location>
        <begin position="465"/>
        <end position="476"/>
    </location>
</feature>
<proteinExistence type="predicted"/>